<protein>
    <recommendedName>
        <fullName evidence="8">ABC3 transporter permease C-terminal domain-containing protein</fullName>
    </recommendedName>
</protein>
<name>A0A6J4K4Q2_9BACT</name>
<comment type="subcellular location">
    <subcellularLocation>
        <location evidence="1">Cell membrane</location>
        <topology evidence="1">Multi-pass membrane protein</topology>
    </subcellularLocation>
</comment>
<keyword evidence="3" id="KW-1003">Cell membrane</keyword>
<feature type="transmembrane region" description="Helical" evidence="7">
    <location>
        <begin position="143"/>
        <end position="165"/>
    </location>
</feature>
<dbReference type="GO" id="GO:0044874">
    <property type="term" value="P:lipoprotein localization to outer membrane"/>
    <property type="evidence" value="ECO:0007669"/>
    <property type="project" value="TreeGrafter"/>
</dbReference>
<evidence type="ECO:0000256" key="1">
    <source>
        <dbReference type="ARBA" id="ARBA00004651"/>
    </source>
</evidence>
<evidence type="ECO:0000313" key="9">
    <source>
        <dbReference type="EMBL" id="CAA9295803.1"/>
    </source>
</evidence>
<gene>
    <name evidence="9" type="ORF">AVDCRST_MAG40-34</name>
</gene>
<dbReference type="PANTHER" id="PTHR30489">
    <property type="entry name" value="LIPOPROTEIN-RELEASING SYSTEM TRANSMEMBRANE PROTEIN LOLE"/>
    <property type="match status" value="1"/>
</dbReference>
<feature type="transmembrane region" description="Helical" evidence="7">
    <location>
        <begin position="186"/>
        <end position="217"/>
    </location>
</feature>
<proteinExistence type="inferred from homology"/>
<organism evidence="9">
    <name type="scientific">uncultured Gemmatimonadaceae bacterium</name>
    <dbReference type="NCBI Taxonomy" id="246130"/>
    <lineage>
        <taxon>Bacteria</taxon>
        <taxon>Pseudomonadati</taxon>
        <taxon>Gemmatimonadota</taxon>
        <taxon>Gemmatimonadia</taxon>
        <taxon>Gemmatimonadales</taxon>
        <taxon>Gemmatimonadaceae</taxon>
        <taxon>environmental samples</taxon>
    </lineage>
</organism>
<accession>A0A6J4K4Q2</accession>
<dbReference type="GO" id="GO:0098797">
    <property type="term" value="C:plasma membrane protein complex"/>
    <property type="evidence" value="ECO:0007669"/>
    <property type="project" value="TreeGrafter"/>
</dbReference>
<dbReference type="EMBL" id="CADCTX010000008">
    <property type="protein sequence ID" value="CAA9295803.1"/>
    <property type="molecule type" value="Genomic_DNA"/>
</dbReference>
<dbReference type="PANTHER" id="PTHR30489:SF0">
    <property type="entry name" value="LIPOPROTEIN-RELEASING SYSTEM TRANSMEMBRANE PROTEIN LOLE"/>
    <property type="match status" value="1"/>
</dbReference>
<evidence type="ECO:0000256" key="3">
    <source>
        <dbReference type="ARBA" id="ARBA00022475"/>
    </source>
</evidence>
<evidence type="ECO:0000256" key="2">
    <source>
        <dbReference type="ARBA" id="ARBA00005236"/>
    </source>
</evidence>
<keyword evidence="4 7" id="KW-0812">Transmembrane</keyword>
<dbReference type="AlphaFoldDB" id="A0A6J4K4Q2"/>
<evidence type="ECO:0000256" key="5">
    <source>
        <dbReference type="ARBA" id="ARBA00022989"/>
    </source>
</evidence>
<evidence type="ECO:0000256" key="6">
    <source>
        <dbReference type="ARBA" id="ARBA00023136"/>
    </source>
</evidence>
<dbReference type="InterPro" id="IPR051447">
    <property type="entry name" value="Lipoprotein-release_system"/>
</dbReference>
<evidence type="ECO:0000259" key="8">
    <source>
        <dbReference type="Pfam" id="PF02687"/>
    </source>
</evidence>
<dbReference type="InterPro" id="IPR003838">
    <property type="entry name" value="ABC3_permease_C"/>
</dbReference>
<keyword evidence="5 7" id="KW-1133">Transmembrane helix</keyword>
<evidence type="ECO:0000256" key="7">
    <source>
        <dbReference type="SAM" id="Phobius"/>
    </source>
</evidence>
<dbReference type="Pfam" id="PF02687">
    <property type="entry name" value="FtsX"/>
    <property type="match status" value="1"/>
</dbReference>
<comment type="similarity">
    <text evidence="2">Belongs to the ABC-4 integral membrane protein family. LolC/E subfamily.</text>
</comment>
<feature type="domain" description="ABC3 transporter permease C-terminal" evidence="8">
    <location>
        <begin position="146"/>
        <end position="266"/>
    </location>
</feature>
<reference evidence="9" key="1">
    <citation type="submission" date="2020-02" db="EMBL/GenBank/DDBJ databases">
        <authorList>
            <person name="Meier V. D."/>
        </authorList>
    </citation>
    <scope>NUCLEOTIDE SEQUENCE</scope>
    <source>
        <strain evidence="9">AVDCRST_MAG40</strain>
    </source>
</reference>
<feature type="transmembrane region" description="Helical" evidence="7">
    <location>
        <begin position="229"/>
        <end position="262"/>
    </location>
</feature>
<keyword evidence="6 7" id="KW-0472">Membrane</keyword>
<sequence length="272" mass="28616">MLSSILLALALQQPAAPPTPPTIAIDERLAADAGLRVGSRVVLSATPGAPGGDTATVAAIVRRGADPSEVARSEYRVRLHLPHLQRLAGYGDRVDRFAVGLRDRAAGDSAVRRINGAAFGFRAHRSRDIAVETSRTFQVVSRFHRAIGVITIVASAIFLLCILLLKVEERRRDVAALRLMGVSRASVVKALVLEAALVALAGAALGTVVGWAASLVINRYYQGVYRTPLAFSVVTADTVLFAAGLSIVLGVGAGFVAAVRLARTPPLALFGR</sequence>
<evidence type="ECO:0000256" key="4">
    <source>
        <dbReference type="ARBA" id="ARBA00022692"/>
    </source>
</evidence>